<dbReference type="AlphaFoldDB" id="A0A1I3BW88"/>
<gene>
    <name evidence="2" type="ORF">SAMN05216561_101363</name>
</gene>
<feature type="chain" id="PRO_5039092594" description="Ig-like domain (Group 3)" evidence="1">
    <location>
        <begin position="24"/>
        <end position="1140"/>
    </location>
</feature>
<proteinExistence type="predicted"/>
<evidence type="ECO:0000313" key="3">
    <source>
        <dbReference type="Proteomes" id="UP000198649"/>
    </source>
</evidence>
<accession>A0A1I3BW88</accession>
<organism evidence="2 3">
    <name type="scientific">Nocardioides psychrotolerans</name>
    <dbReference type="NCBI Taxonomy" id="1005945"/>
    <lineage>
        <taxon>Bacteria</taxon>
        <taxon>Bacillati</taxon>
        <taxon>Actinomycetota</taxon>
        <taxon>Actinomycetes</taxon>
        <taxon>Propionibacteriales</taxon>
        <taxon>Nocardioidaceae</taxon>
        <taxon>Nocardioides</taxon>
    </lineage>
</organism>
<evidence type="ECO:0000256" key="1">
    <source>
        <dbReference type="SAM" id="SignalP"/>
    </source>
</evidence>
<name>A0A1I3BW88_9ACTN</name>
<keyword evidence="3" id="KW-1185">Reference proteome</keyword>
<sequence length="1140" mass="117596">MLPRPSRLLVPALALVLLAGVGANGSATGALPAASPAVAAPAALAPSTPILLSDDNASRPGVAVGEDGTVHLGWVEEPDGGPDTFVYCRMPRGATACETEERFEQPGLNSFGPVDIILRDGDVVQVLGYVDGPGSLLFESLDGGDTFLEARPIGSIQTGWSVAGPGLNSVMAAYSGSAGPPGAGVQVQPTDGGFASQYVELNDGIDRYFSGGAGLLDEQTPISAYTDLDDTFIRRYDPTAGGDYNNIDNWLDSQTLPGENEPTMVTGASGTYLMTHVEFGSAIRDAYQVRKVSAADGSLSTPFLATDIGPALFGTMTADAGGGLTSVWTDSGEFADIRSSYSAGGGAFTPPGTLVKNVRAFNLRVRTAGDGGGFVVWDDNDNGSVFGAPIPAGGVTPDPEGPPPPPNVGGFTPPGNTASCKRTVTIKAGVVAAAQGGPCFDEVKPGVWSTTSDVNINGIRFVGGKSSTRITVDTKTHKVTATAGVVQKAGPIVLAKDAGTWDIDGATEFTGIEKFGIKLFDFKALGIASVRFASGKAEVTLNLALPQPFDVISGQTVLTTTMLQGLSLTKITIRAPELTVGEFGFKDLLITYDRSSSEFNGKVQLKLPPSGSFVEVLIGFRAGKLVKLGLTYKDGPPFPFTIYPGLWVTGVGFLYDGTEGFAIGGGADLAIPTPEGPITIDAIGSPPGTGGGFRFAVPNTGPASLDLQGTLRLFGFALANTKAHFDTSGLFNFRTTVDIGFPRLGVNGSVGGEVNLAAGTFYADAAINICVILCVGGKGVISDIGIAICGDISFGVDPFSFTLGFLVGYKWKTGLEVGSTCDIGSYKTPATGEAPSPTEATVSADGTLFLPGSSDPTSYAVNVPGEGGVPTVVVRDVNNNIVVQSDQASPFEPQQGGDVVLVPSPSTDSVRLVVIQRSAQPVAYKITATGGSQLQRRLARQPDGSPTAVPAITVAESFDATAVTATVAGAVTSRKRTLSYTSTNLGESGRSVRFVETSAAGLNRVIGTSDDPSGSLPFTVSDAVAGTRSIEAVVLNSEGLPISTTTVAGFTAPGYVLPTKPTKLKLAVDARSRLTVTWAGSRAQRWLVYAVVEDGRRVQLSTTGRKVVLPAVGRREKVRITVYGVDRLGREGPAASAKRP</sequence>
<dbReference type="STRING" id="1005945.SAMN05216561_101363"/>
<dbReference type="RefSeq" id="WP_143099623.1">
    <property type="nucleotide sequence ID" value="NZ_BKAF01000001.1"/>
</dbReference>
<evidence type="ECO:0000313" key="2">
    <source>
        <dbReference type="EMBL" id="SFH66502.1"/>
    </source>
</evidence>
<dbReference type="Proteomes" id="UP000198649">
    <property type="component" value="Unassembled WGS sequence"/>
</dbReference>
<reference evidence="2 3" key="1">
    <citation type="submission" date="2016-10" db="EMBL/GenBank/DDBJ databases">
        <authorList>
            <person name="de Groot N.N."/>
        </authorList>
    </citation>
    <scope>NUCLEOTIDE SEQUENCE [LARGE SCALE GENOMIC DNA]</scope>
    <source>
        <strain evidence="2 3">CGMCC 1.11156</strain>
    </source>
</reference>
<dbReference type="EMBL" id="FOQG01000001">
    <property type="protein sequence ID" value="SFH66502.1"/>
    <property type="molecule type" value="Genomic_DNA"/>
</dbReference>
<dbReference type="OrthoDB" id="5240410at2"/>
<keyword evidence="1" id="KW-0732">Signal</keyword>
<feature type="signal peptide" evidence="1">
    <location>
        <begin position="1"/>
        <end position="23"/>
    </location>
</feature>
<evidence type="ECO:0008006" key="4">
    <source>
        <dbReference type="Google" id="ProtNLM"/>
    </source>
</evidence>
<protein>
    <recommendedName>
        <fullName evidence="4">Ig-like domain (Group 3)</fullName>
    </recommendedName>
</protein>